<reference evidence="3" key="1">
    <citation type="journal article" date="2018" name="Genome Res.">
        <title>The genomic architecture and molecular evolution of ant odorant receptors.</title>
        <authorList>
            <person name="McKenzie S.K."/>
            <person name="Kronauer D.J.C."/>
        </authorList>
    </citation>
    <scope>NUCLEOTIDE SEQUENCE [LARGE SCALE GENOMIC DNA]</scope>
    <source>
        <strain evidence="3">Clonal line C1</strain>
    </source>
</reference>
<protein>
    <submittedName>
        <fullName evidence="3">Uncharacterized protein</fullName>
    </submittedName>
</protein>
<name>A0A3L8D8P9_OOCBI</name>
<dbReference type="AlphaFoldDB" id="A0A3L8D8P9"/>
<dbReference type="OrthoDB" id="7633179at2759"/>
<feature type="compositionally biased region" description="Polar residues" evidence="1">
    <location>
        <begin position="141"/>
        <end position="153"/>
    </location>
</feature>
<feature type="region of interest" description="Disordered" evidence="1">
    <location>
        <begin position="136"/>
        <end position="157"/>
    </location>
</feature>
<dbReference type="EMBL" id="QOIP01000011">
    <property type="protein sequence ID" value="RLU16900.1"/>
    <property type="molecule type" value="Genomic_DNA"/>
</dbReference>
<organism evidence="3">
    <name type="scientific">Ooceraea biroi</name>
    <name type="common">Clonal raider ant</name>
    <name type="synonym">Cerapachys biroi</name>
    <dbReference type="NCBI Taxonomy" id="2015173"/>
    <lineage>
        <taxon>Eukaryota</taxon>
        <taxon>Metazoa</taxon>
        <taxon>Ecdysozoa</taxon>
        <taxon>Arthropoda</taxon>
        <taxon>Hexapoda</taxon>
        <taxon>Insecta</taxon>
        <taxon>Pterygota</taxon>
        <taxon>Neoptera</taxon>
        <taxon>Endopterygota</taxon>
        <taxon>Hymenoptera</taxon>
        <taxon>Apocrita</taxon>
        <taxon>Aculeata</taxon>
        <taxon>Formicoidea</taxon>
        <taxon>Formicidae</taxon>
        <taxon>Dorylinae</taxon>
        <taxon>Ooceraea</taxon>
    </lineage>
</organism>
<feature type="region of interest" description="Disordered" evidence="1">
    <location>
        <begin position="339"/>
        <end position="373"/>
    </location>
</feature>
<evidence type="ECO:0000256" key="1">
    <source>
        <dbReference type="SAM" id="MobiDB-lite"/>
    </source>
</evidence>
<accession>A0A3L8D8P9</accession>
<dbReference type="Proteomes" id="UP000279307">
    <property type="component" value="Chromosome 11"/>
</dbReference>
<feature type="signal peptide" evidence="2">
    <location>
        <begin position="1"/>
        <end position="25"/>
    </location>
</feature>
<comment type="caution">
    <text evidence="3">The sequence shown here is derived from an EMBL/GenBank/DDBJ whole genome shotgun (WGS) entry which is preliminary data.</text>
</comment>
<evidence type="ECO:0000313" key="3">
    <source>
        <dbReference type="EMBL" id="RLU16900.1"/>
    </source>
</evidence>
<proteinExistence type="predicted"/>
<reference evidence="3" key="2">
    <citation type="submission" date="2018-07" db="EMBL/GenBank/DDBJ databases">
        <authorList>
            <person name="Mckenzie S.K."/>
            <person name="Kronauer D.J.C."/>
        </authorList>
    </citation>
    <scope>NUCLEOTIDE SEQUENCE</scope>
    <source>
        <strain evidence="3">Clonal line C1</strain>
    </source>
</reference>
<feature type="chain" id="PRO_5018326133" evidence="2">
    <location>
        <begin position="26"/>
        <end position="373"/>
    </location>
</feature>
<gene>
    <name evidence="3" type="ORF">DMN91_010969</name>
</gene>
<feature type="compositionally biased region" description="Basic and acidic residues" evidence="1">
    <location>
        <begin position="346"/>
        <end position="357"/>
    </location>
</feature>
<keyword evidence="2" id="KW-0732">Signal</keyword>
<feature type="compositionally biased region" description="Polar residues" evidence="1">
    <location>
        <begin position="360"/>
        <end position="373"/>
    </location>
</feature>
<evidence type="ECO:0000256" key="2">
    <source>
        <dbReference type="SAM" id="SignalP"/>
    </source>
</evidence>
<sequence>MLRSVPSHALLHLLLQLCAMMSLNALRTNSFPDHYLELAKLDIDEIEIYLSKLDFTDVPTVKMMIAGFKCPISALPFGALKSDWSRLVLLEEAQPEGSIIKQKLVQLMRILIIAYYQMEERFDVISRDTQASKKCLREVPTTASTANETSTPRGLNDSYLANEISSNNWSNYNCSKINPSAARTTTKSCSSFNDTVIPPNASSHQNVTSSTDLNTRVKPRYSNATFSTVGSKILGNCMKHPSKDSVRKRSKGAHNKIYENLKNKARYSLVTRGGNEVYVRNRTRISPATNEFWRYVTLPPPAPFSIPNVARAYRAQRLNASRTNLRKSRKRASLDTTLYGASACSHDVDRNKEDARKHASSSSDTSTEPTGKT</sequence>